<dbReference type="RefSeq" id="WP_201327023.1">
    <property type="nucleotide sequence ID" value="NZ_AP017470.1"/>
</dbReference>
<dbReference type="Pfam" id="PF00137">
    <property type="entry name" value="ATP-synt_C"/>
    <property type="match status" value="1"/>
</dbReference>
<dbReference type="EMBL" id="AP017470">
    <property type="protein sequence ID" value="BBB32720.1"/>
    <property type="molecule type" value="Genomic_DNA"/>
</dbReference>
<keyword evidence="8 11" id="KW-0406">Ion transport</keyword>
<organism evidence="14 15">
    <name type="scientific">Thermotomaculum hydrothermale</name>
    <dbReference type="NCBI Taxonomy" id="981385"/>
    <lineage>
        <taxon>Bacteria</taxon>
        <taxon>Pseudomonadati</taxon>
        <taxon>Acidobacteriota</taxon>
        <taxon>Holophagae</taxon>
        <taxon>Thermotomaculales</taxon>
        <taxon>Thermotomaculaceae</taxon>
        <taxon>Thermotomaculum</taxon>
    </lineage>
</organism>
<evidence type="ECO:0000256" key="8">
    <source>
        <dbReference type="ARBA" id="ARBA00023065"/>
    </source>
</evidence>
<evidence type="ECO:0000256" key="3">
    <source>
        <dbReference type="ARBA" id="ARBA00022448"/>
    </source>
</evidence>
<dbReference type="InterPro" id="IPR035921">
    <property type="entry name" value="F/V-ATP_Csub_sf"/>
</dbReference>
<dbReference type="InterPro" id="IPR038662">
    <property type="entry name" value="ATP_synth_F0_csu_sf"/>
</dbReference>
<dbReference type="InterPro" id="IPR020537">
    <property type="entry name" value="ATP_synth_F0_csu_DDCD_BS"/>
</dbReference>
<evidence type="ECO:0000256" key="11">
    <source>
        <dbReference type="HAMAP-Rule" id="MF_01396"/>
    </source>
</evidence>
<keyword evidence="6 11" id="KW-0375">Hydrogen ion transport</keyword>
<protein>
    <recommendedName>
        <fullName evidence="11">ATP synthase subunit c</fullName>
    </recommendedName>
    <alternativeName>
        <fullName evidence="11">ATP synthase F(0) sector subunit c</fullName>
    </alternativeName>
    <alternativeName>
        <fullName evidence="11">F-type ATPase subunit c</fullName>
        <shortName evidence="11">F-ATPase subunit c</shortName>
    </alternativeName>
    <alternativeName>
        <fullName evidence="11">Lipid-binding protein</fullName>
    </alternativeName>
</protein>
<dbReference type="InterPro" id="IPR000454">
    <property type="entry name" value="ATP_synth_F0_csu"/>
</dbReference>
<dbReference type="KEGG" id="thyd:TTHT_1191"/>
<keyword evidence="15" id="KW-1185">Reference proteome</keyword>
<evidence type="ECO:0000256" key="10">
    <source>
        <dbReference type="ARBA" id="ARBA00023136"/>
    </source>
</evidence>
<reference evidence="14 15" key="1">
    <citation type="journal article" date="2012" name="Extremophiles">
        <title>Thermotomaculum hydrothermale gen. nov., sp. nov., a novel heterotrophic thermophile within the phylum Acidobacteria from a deep-sea hydrothermal vent chimney in the Southern Okinawa Trough.</title>
        <authorList>
            <person name="Izumi H."/>
            <person name="Nunoura T."/>
            <person name="Miyazaki M."/>
            <person name="Mino S."/>
            <person name="Toki T."/>
            <person name="Takai K."/>
            <person name="Sako Y."/>
            <person name="Sawabe T."/>
            <person name="Nakagawa S."/>
        </authorList>
    </citation>
    <scope>NUCLEOTIDE SEQUENCE [LARGE SCALE GENOMIC DNA]</scope>
    <source>
        <strain evidence="14 15">AC55</strain>
    </source>
</reference>
<comment type="similarity">
    <text evidence="2 11">Belongs to the ATPase C chain family.</text>
</comment>
<dbReference type="GO" id="GO:0046933">
    <property type="term" value="F:proton-transporting ATP synthase activity, rotational mechanism"/>
    <property type="evidence" value="ECO:0007669"/>
    <property type="project" value="UniProtKB-UniRule"/>
</dbReference>
<feature type="transmembrane region" description="Helical" evidence="11">
    <location>
        <begin position="39"/>
        <end position="60"/>
    </location>
</feature>
<evidence type="ECO:0000256" key="6">
    <source>
        <dbReference type="ARBA" id="ARBA00022781"/>
    </source>
</evidence>
<keyword evidence="5 11" id="KW-0812">Transmembrane</keyword>
<dbReference type="GO" id="GO:0005886">
    <property type="term" value="C:plasma membrane"/>
    <property type="evidence" value="ECO:0007669"/>
    <property type="project" value="UniProtKB-SubCell"/>
</dbReference>
<keyword evidence="7 11" id="KW-1133">Transmembrane helix</keyword>
<keyword evidence="9 11" id="KW-0446">Lipid-binding</keyword>
<evidence type="ECO:0000313" key="15">
    <source>
        <dbReference type="Proteomes" id="UP000595564"/>
    </source>
</evidence>
<evidence type="ECO:0000256" key="12">
    <source>
        <dbReference type="SAM" id="SignalP"/>
    </source>
</evidence>
<dbReference type="GO" id="GO:0045259">
    <property type="term" value="C:proton-transporting ATP synthase complex"/>
    <property type="evidence" value="ECO:0007669"/>
    <property type="project" value="UniProtKB-KW"/>
</dbReference>
<keyword evidence="10 11" id="KW-0472">Membrane</keyword>
<feature type="chain" id="PRO_5032688732" description="ATP synthase subunit c" evidence="12">
    <location>
        <begin position="24"/>
        <end position="102"/>
    </location>
</feature>
<evidence type="ECO:0000256" key="2">
    <source>
        <dbReference type="ARBA" id="ARBA00006704"/>
    </source>
</evidence>
<comment type="function">
    <text evidence="11">F(1)F(0) ATP synthase produces ATP from ADP in the presence of a proton or sodium gradient. F-type ATPases consist of two structural domains, F(1) containing the extramembraneous catalytic core and F(0) containing the membrane proton channel, linked together by a central stalk and a peripheral stalk. During catalysis, ATP synthesis in the catalytic domain of F(1) is coupled via a rotary mechanism of the central stalk subunits to proton translocation.</text>
</comment>
<comment type="function">
    <text evidence="11">Key component of the F(0) channel; it plays a direct role in translocation across the membrane. A homomeric c-ring of between 10-14 subunits forms the central stalk rotor element with the F(1) delta and epsilon subunits.</text>
</comment>
<dbReference type="PRINTS" id="PR00124">
    <property type="entry name" value="ATPASEC"/>
</dbReference>
<feature type="transmembrane region" description="Helical" evidence="11">
    <location>
        <begin position="80"/>
        <end position="101"/>
    </location>
</feature>
<dbReference type="GO" id="GO:0016787">
    <property type="term" value="F:hydrolase activity"/>
    <property type="evidence" value="ECO:0007669"/>
    <property type="project" value="UniProtKB-KW"/>
</dbReference>
<evidence type="ECO:0000259" key="13">
    <source>
        <dbReference type="Pfam" id="PF00137"/>
    </source>
</evidence>
<accession>A0A7R6PXS4</accession>
<dbReference type="InterPro" id="IPR002379">
    <property type="entry name" value="ATPase_proteolipid_c-like_dom"/>
</dbReference>
<name>A0A7R6PXS4_9BACT</name>
<feature type="signal peptide" evidence="12">
    <location>
        <begin position="1"/>
        <end position="23"/>
    </location>
</feature>
<dbReference type="SUPFAM" id="SSF81333">
    <property type="entry name" value="F1F0 ATP synthase subunit C"/>
    <property type="match status" value="1"/>
</dbReference>
<sequence length="102" mass="10264">MRKFFSLAIIAAAILFAVNPAMAAEGAEAVAKTPWGSVAAGISLAFAAAFGAIGQGKAIVAACEGIARNPGATGNIRTTLLIGLAFIESLVLYVLVIAFAIK</sequence>
<keyword evidence="4 11" id="KW-0138">CF(0)</keyword>
<dbReference type="PROSITE" id="PS00605">
    <property type="entry name" value="ATPASE_C"/>
    <property type="match status" value="1"/>
</dbReference>
<evidence type="ECO:0000256" key="7">
    <source>
        <dbReference type="ARBA" id="ARBA00022989"/>
    </source>
</evidence>
<proteinExistence type="inferred from homology"/>
<dbReference type="GO" id="GO:0008289">
    <property type="term" value="F:lipid binding"/>
    <property type="evidence" value="ECO:0007669"/>
    <property type="project" value="UniProtKB-KW"/>
</dbReference>
<dbReference type="Proteomes" id="UP000595564">
    <property type="component" value="Chromosome"/>
</dbReference>
<feature type="domain" description="V-ATPase proteolipid subunit C-like" evidence="13">
    <location>
        <begin position="39"/>
        <end position="100"/>
    </location>
</feature>
<dbReference type="AlphaFoldDB" id="A0A7R6PXS4"/>
<evidence type="ECO:0000256" key="9">
    <source>
        <dbReference type="ARBA" id="ARBA00023121"/>
    </source>
</evidence>
<dbReference type="GO" id="GO:0033177">
    <property type="term" value="C:proton-transporting two-sector ATPase complex, proton-transporting domain"/>
    <property type="evidence" value="ECO:0007669"/>
    <property type="project" value="InterPro"/>
</dbReference>
<evidence type="ECO:0000313" key="14">
    <source>
        <dbReference type="EMBL" id="BBB32720.1"/>
    </source>
</evidence>
<evidence type="ECO:0000256" key="5">
    <source>
        <dbReference type="ARBA" id="ARBA00022692"/>
    </source>
</evidence>
<gene>
    <name evidence="11 14" type="primary">atpE</name>
    <name evidence="14" type="ORF">TTHT_1191</name>
</gene>
<dbReference type="HAMAP" id="MF_01396">
    <property type="entry name" value="ATP_synth_c_bact"/>
    <property type="match status" value="1"/>
</dbReference>
<evidence type="ECO:0000256" key="1">
    <source>
        <dbReference type="ARBA" id="ARBA00004141"/>
    </source>
</evidence>
<keyword evidence="11" id="KW-0066">ATP synthesis</keyword>
<keyword evidence="3 11" id="KW-0813">Transport</keyword>
<feature type="site" description="Reversibly protonated during proton transport" evidence="11">
    <location>
        <position position="88"/>
    </location>
</feature>
<evidence type="ECO:0000256" key="4">
    <source>
        <dbReference type="ARBA" id="ARBA00022547"/>
    </source>
</evidence>
<dbReference type="Gene3D" id="1.20.20.10">
    <property type="entry name" value="F1F0 ATP synthase subunit C"/>
    <property type="match status" value="1"/>
</dbReference>
<dbReference type="CDD" id="cd18121">
    <property type="entry name" value="ATP-synt_Fo_c"/>
    <property type="match status" value="1"/>
</dbReference>
<comment type="subcellular location">
    <subcellularLocation>
        <location evidence="11">Cell membrane</location>
        <topology evidence="11">Multi-pass membrane protein</topology>
    </subcellularLocation>
    <subcellularLocation>
        <location evidence="1">Membrane</location>
        <topology evidence="1">Multi-pass membrane protein</topology>
    </subcellularLocation>
</comment>
<keyword evidence="12" id="KW-0732">Signal</keyword>
<keyword evidence="14" id="KW-0378">Hydrolase</keyword>
<keyword evidence="11" id="KW-1003">Cell membrane</keyword>